<evidence type="ECO:0000313" key="2">
    <source>
        <dbReference type="Proteomes" id="UP001057279"/>
    </source>
</evidence>
<comment type="caution">
    <text evidence="1">The sequence shown here is derived from an EMBL/GenBank/DDBJ whole genome shotgun (WGS) entry which is preliminary data.</text>
</comment>
<sequence length="233" mass="23966">MCFLFIPLGLPHRVKGASSTFTCLHCPATAASPLGPTRLRKSRRNPAQPRPEGREGVLATRPGGRSALQAITWVTVSSANCGSLGATRQRQGKTSKPGSPAAAANGRRARAAHWSRAGGGVSPADPGAGLRGTASDLRPHPNPPPSPCPASYLLLKVAARGACFPAAGCGGVSARPASSPPRGHRALTARAPPLPPSLGSRTPGPRARAGPRRPARARDWGGRRGLSRGTRRP</sequence>
<reference evidence="1" key="1">
    <citation type="submission" date="2022-03" db="EMBL/GenBank/DDBJ databases">
        <title>Genomic analyses of argali, domestic sheep and their hybrids provide insights into chromosomal evolution, heterosis and genetic basis of agronomic traits.</title>
        <authorList>
            <person name="Li M."/>
        </authorList>
    </citation>
    <scope>NUCLEOTIDE SEQUENCE</scope>
    <source>
        <strain evidence="1">F1 hybrid</strain>
    </source>
</reference>
<dbReference type="Proteomes" id="UP001057279">
    <property type="component" value="Linkage Group LG12"/>
</dbReference>
<name>A0ACB9UR97_9CETA</name>
<dbReference type="EMBL" id="CM043037">
    <property type="protein sequence ID" value="KAI4578196.1"/>
    <property type="molecule type" value="Genomic_DNA"/>
</dbReference>
<proteinExistence type="predicted"/>
<accession>A0ACB9UR97</accession>
<gene>
    <name evidence="1" type="ORF">MJG53_011051</name>
</gene>
<protein>
    <submittedName>
        <fullName evidence="1">Uncharacterized protein</fullName>
    </submittedName>
</protein>
<evidence type="ECO:0000313" key="1">
    <source>
        <dbReference type="EMBL" id="KAI4578196.1"/>
    </source>
</evidence>
<keyword evidence="2" id="KW-1185">Reference proteome</keyword>
<organism evidence="1 2">
    <name type="scientific">Ovis ammon polii x Ovis aries</name>
    <dbReference type="NCBI Taxonomy" id="2918886"/>
    <lineage>
        <taxon>Eukaryota</taxon>
        <taxon>Metazoa</taxon>
        <taxon>Chordata</taxon>
        <taxon>Craniata</taxon>
        <taxon>Vertebrata</taxon>
        <taxon>Euteleostomi</taxon>
        <taxon>Mammalia</taxon>
        <taxon>Eutheria</taxon>
        <taxon>Laurasiatheria</taxon>
        <taxon>Artiodactyla</taxon>
        <taxon>Ruminantia</taxon>
        <taxon>Pecora</taxon>
        <taxon>Bovidae</taxon>
        <taxon>Caprinae</taxon>
        <taxon>Ovis</taxon>
    </lineage>
</organism>